<dbReference type="EMBL" id="CAWVOH010000002">
    <property type="protein sequence ID" value="CAK8054363.1"/>
    <property type="molecule type" value="Genomic_DNA"/>
</dbReference>
<dbReference type="InterPro" id="IPR003593">
    <property type="entry name" value="AAA+_ATPase"/>
</dbReference>
<dbReference type="GO" id="GO:0016787">
    <property type="term" value="F:hydrolase activity"/>
    <property type="evidence" value="ECO:0007669"/>
    <property type="project" value="UniProtKB-KW"/>
</dbReference>
<organism evidence="4 5">
    <name type="scientific">Eupransor demetentiae</name>
    <dbReference type="NCBI Taxonomy" id="3109584"/>
    <lineage>
        <taxon>Bacteria</taxon>
        <taxon>Bacillati</taxon>
        <taxon>Bacillota</taxon>
        <taxon>Bacilli</taxon>
        <taxon>Lactobacillales</taxon>
        <taxon>Lactobacillaceae</taxon>
        <taxon>Eupransor</taxon>
    </lineage>
</organism>
<evidence type="ECO:0000313" key="5">
    <source>
        <dbReference type="Proteomes" id="UP001314241"/>
    </source>
</evidence>
<keyword evidence="1" id="KW-0547">Nucleotide-binding</keyword>
<evidence type="ECO:0000256" key="2">
    <source>
        <dbReference type="ARBA" id="ARBA00022840"/>
    </source>
</evidence>
<evidence type="ECO:0000313" key="4">
    <source>
        <dbReference type="EMBL" id="CAK8054363.1"/>
    </source>
</evidence>
<dbReference type="Gene3D" id="3.40.50.300">
    <property type="entry name" value="P-loop containing nucleotide triphosphate hydrolases"/>
    <property type="match status" value="1"/>
</dbReference>
<name>A0ABM9N599_9LACO</name>
<dbReference type="PANTHER" id="PTHR42794">
    <property type="entry name" value="HEMIN IMPORT ATP-BINDING PROTEIN HMUV"/>
    <property type="match status" value="1"/>
</dbReference>
<evidence type="ECO:0000259" key="3">
    <source>
        <dbReference type="PROSITE" id="PS50893"/>
    </source>
</evidence>
<dbReference type="InterPro" id="IPR027417">
    <property type="entry name" value="P-loop_NTPase"/>
</dbReference>
<dbReference type="EC" id="3.6.3.34" evidence="4"/>
<dbReference type="Pfam" id="PF00005">
    <property type="entry name" value="ABC_tran"/>
    <property type="match status" value="1"/>
</dbReference>
<dbReference type="Proteomes" id="UP001314241">
    <property type="component" value="Unassembled WGS sequence"/>
</dbReference>
<proteinExistence type="predicted"/>
<gene>
    <name evidence="4" type="ORF">R54876_GBNLAHCA_00930</name>
</gene>
<dbReference type="PANTHER" id="PTHR42794:SF2">
    <property type="entry name" value="ABC TRANSPORTER ATP-BINDING PROTEIN"/>
    <property type="match status" value="1"/>
</dbReference>
<feature type="domain" description="ABC transporter" evidence="3">
    <location>
        <begin position="3"/>
        <end position="225"/>
    </location>
</feature>
<evidence type="ECO:0000256" key="1">
    <source>
        <dbReference type="ARBA" id="ARBA00022741"/>
    </source>
</evidence>
<keyword evidence="4" id="KW-0378">Hydrolase</keyword>
<sequence length="247" mass="27683">MTIKVSDLRLKKGSVEILKKISCEFGDGELSCIIGRNGSGKSMLLKSLLDLEKSAGKIGFSTEERLAYIPQKMPQDQQLTVFEFVLLGLYGQLGWHVSSEQRNWVNSVLEDLDLLGLAERKMMALSGGQQQLVVLAQALVRRPTVIIADEPTSALDLNKQLEYLRILRDYIHRHGIVGIIVIHDLTLTARFADRVYLMEKGKMLASGTPGEVLEKKRLEKLYQVDIELLESSDRHLVVVPVEAKGEE</sequence>
<dbReference type="SUPFAM" id="SSF52540">
    <property type="entry name" value="P-loop containing nucleoside triphosphate hydrolases"/>
    <property type="match status" value="1"/>
</dbReference>
<dbReference type="PROSITE" id="PS00211">
    <property type="entry name" value="ABC_TRANSPORTER_1"/>
    <property type="match status" value="1"/>
</dbReference>
<dbReference type="PROSITE" id="PS50893">
    <property type="entry name" value="ABC_TRANSPORTER_2"/>
    <property type="match status" value="1"/>
</dbReference>
<dbReference type="RefSeq" id="WP_349641916.1">
    <property type="nucleotide sequence ID" value="NZ_CAWVOH010000002.1"/>
</dbReference>
<reference evidence="4 5" key="1">
    <citation type="submission" date="2024-01" db="EMBL/GenBank/DDBJ databases">
        <authorList>
            <person name="Botero Cardona J."/>
        </authorList>
    </citation>
    <scope>NUCLEOTIDE SEQUENCE [LARGE SCALE GENOMIC DNA]</scope>
    <source>
        <strain evidence="4 5">LMG 33000</strain>
    </source>
</reference>
<dbReference type="SMART" id="SM00382">
    <property type="entry name" value="AAA"/>
    <property type="match status" value="1"/>
</dbReference>
<keyword evidence="5" id="KW-1185">Reference proteome</keyword>
<protein>
    <submittedName>
        <fullName evidence="4">ATPase component (FepC)</fullName>
        <ecNumber evidence="4">3.6.3.34</ecNumber>
    </submittedName>
</protein>
<dbReference type="InterPro" id="IPR003439">
    <property type="entry name" value="ABC_transporter-like_ATP-bd"/>
</dbReference>
<accession>A0ABM9N599</accession>
<comment type="caution">
    <text evidence="4">The sequence shown here is derived from an EMBL/GenBank/DDBJ whole genome shotgun (WGS) entry which is preliminary data.</text>
</comment>
<keyword evidence="2" id="KW-0067">ATP-binding</keyword>
<dbReference type="InterPro" id="IPR017871">
    <property type="entry name" value="ABC_transporter-like_CS"/>
</dbReference>